<sequence length="67" mass="8174">MSRDERLVPYEEQKQRKITELRKQAESRGFTAEYQKNVENEENEICHKKQAPATMIKYNMIIERWKT</sequence>
<accession>A0A9W6EGV5</accession>
<reference evidence="1" key="1">
    <citation type="submission" date="2022-07" db="EMBL/GenBank/DDBJ databases">
        <title>Taxonomy of Aspergillus series Nigri: significant species reduction supported by multi-species coalescent approaches.</title>
        <authorList>
            <person name="Bian C."/>
            <person name="Kusuya Y."/>
            <person name="Sklenar F."/>
            <person name="D'hooge E."/>
            <person name="Yaguchi T."/>
            <person name="Takahashi H."/>
            <person name="Hubka V."/>
        </authorList>
    </citation>
    <scope>NUCLEOTIDE SEQUENCE</scope>
    <source>
        <strain evidence="1">IFM 63604</strain>
    </source>
</reference>
<evidence type="ECO:0000313" key="1">
    <source>
        <dbReference type="EMBL" id="GLA56021.1"/>
    </source>
</evidence>
<proteinExistence type="predicted"/>
<organism evidence="1 2">
    <name type="scientific">Aspergillus niger</name>
    <dbReference type="NCBI Taxonomy" id="5061"/>
    <lineage>
        <taxon>Eukaryota</taxon>
        <taxon>Fungi</taxon>
        <taxon>Dikarya</taxon>
        <taxon>Ascomycota</taxon>
        <taxon>Pezizomycotina</taxon>
        <taxon>Eurotiomycetes</taxon>
        <taxon>Eurotiomycetidae</taxon>
        <taxon>Eurotiales</taxon>
        <taxon>Aspergillaceae</taxon>
        <taxon>Aspergillus</taxon>
        <taxon>Aspergillus subgen. Circumdati</taxon>
    </lineage>
</organism>
<name>A0A9W6EGV5_ASPNG</name>
<protein>
    <submittedName>
        <fullName evidence="1">Uncharacterized protein</fullName>
    </submittedName>
</protein>
<gene>
    <name evidence="1" type="ORF">AnigIFM63604_003962</name>
</gene>
<dbReference type="Proteomes" id="UP001144191">
    <property type="component" value="Unassembled WGS sequence"/>
</dbReference>
<comment type="caution">
    <text evidence="1">The sequence shown here is derived from an EMBL/GenBank/DDBJ whole genome shotgun (WGS) entry which is preliminary data.</text>
</comment>
<evidence type="ECO:0000313" key="2">
    <source>
        <dbReference type="Proteomes" id="UP001144191"/>
    </source>
</evidence>
<feature type="non-terminal residue" evidence="1">
    <location>
        <position position="67"/>
    </location>
</feature>
<dbReference type="AlphaFoldDB" id="A0A9W6EGV5"/>
<dbReference type="EMBL" id="BRPB01000202">
    <property type="protein sequence ID" value="GLA56021.1"/>
    <property type="molecule type" value="Genomic_DNA"/>
</dbReference>